<keyword evidence="4" id="KW-1185">Reference proteome</keyword>
<accession>A0A9W8N3G0</accession>
<name>A0A9W8N3G0_9PEZI</name>
<evidence type="ECO:0000313" key="3">
    <source>
        <dbReference type="EMBL" id="KAJ3552555.1"/>
    </source>
</evidence>
<evidence type="ECO:0000256" key="1">
    <source>
        <dbReference type="SAM" id="MobiDB-lite"/>
    </source>
</evidence>
<dbReference type="EMBL" id="JANPWZ010003460">
    <property type="protein sequence ID" value="KAJ3552555.1"/>
    <property type="molecule type" value="Genomic_DNA"/>
</dbReference>
<evidence type="ECO:0000259" key="2">
    <source>
        <dbReference type="Pfam" id="PF14420"/>
    </source>
</evidence>
<dbReference type="AlphaFoldDB" id="A0A9W8N3G0"/>
<reference evidence="3" key="1">
    <citation type="submission" date="2022-07" db="EMBL/GenBank/DDBJ databases">
        <title>Genome Sequence of Xylaria arbuscula.</title>
        <authorList>
            <person name="Buettner E."/>
        </authorList>
    </citation>
    <scope>NUCLEOTIDE SEQUENCE</scope>
    <source>
        <strain evidence="3">VT107</strain>
    </source>
</reference>
<protein>
    <recommendedName>
        <fullName evidence="2">Clr5 domain-containing protein</fullName>
    </recommendedName>
</protein>
<organism evidence="3 4">
    <name type="scientific">Xylaria arbuscula</name>
    <dbReference type="NCBI Taxonomy" id="114810"/>
    <lineage>
        <taxon>Eukaryota</taxon>
        <taxon>Fungi</taxon>
        <taxon>Dikarya</taxon>
        <taxon>Ascomycota</taxon>
        <taxon>Pezizomycotina</taxon>
        <taxon>Sordariomycetes</taxon>
        <taxon>Xylariomycetidae</taxon>
        <taxon>Xylariales</taxon>
        <taxon>Xylariaceae</taxon>
        <taxon>Xylaria</taxon>
    </lineage>
</organism>
<dbReference type="PANTHER" id="PTHR38788:SF3">
    <property type="entry name" value="CLR5 DOMAIN-CONTAINING PROTEIN"/>
    <property type="match status" value="1"/>
</dbReference>
<feature type="domain" description="Clr5" evidence="2">
    <location>
        <begin position="18"/>
        <end position="70"/>
    </location>
</feature>
<feature type="region of interest" description="Disordered" evidence="1">
    <location>
        <begin position="140"/>
        <end position="172"/>
    </location>
</feature>
<comment type="caution">
    <text evidence="3">The sequence shown here is derived from an EMBL/GenBank/DDBJ whole genome shotgun (WGS) entry which is preliminary data.</text>
</comment>
<dbReference type="VEuPathDB" id="FungiDB:F4678DRAFT_475174"/>
<proteinExistence type="predicted"/>
<dbReference type="Pfam" id="PF14420">
    <property type="entry name" value="Clr5"/>
    <property type="match status" value="1"/>
</dbReference>
<dbReference type="PANTHER" id="PTHR38788">
    <property type="entry name" value="CLR5 DOMAIN-CONTAINING PROTEIN"/>
    <property type="match status" value="1"/>
</dbReference>
<feature type="region of interest" description="Disordered" evidence="1">
    <location>
        <begin position="507"/>
        <end position="526"/>
    </location>
</feature>
<evidence type="ECO:0000313" key="4">
    <source>
        <dbReference type="Proteomes" id="UP001148614"/>
    </source>
</evidence>
<gene>
    <name evidence="3" type="ORF">NPX13_g11084</name>
</gene>
<feature type="compositionally biased region" description="Basic and acidic residues" evidence="1">
    <location>
        <begin position="147"/>
        <end position="164"/>
    </location>
</feature>
<dbReference type="Proteomes" id="UP001148614">
    <property type="component" value="Unassembled WGS sequence"/>
</dbReference>
<dbReference type="InterPro" id="IPR025676">
    <property type="entry name" value="Clr5_dom"/>
</dbReference>
<sequence length="560" mass="62810">MQTEAGELSSSPNRYATPQDWPKLQDVIVRLYVEENKTLEEVKQYMEQSHGFVATISMYKRQLASWGAFKNLRFDEVLQILRLKRQREAEHNKGSVFFVRDRKVEIDSLQIYISRNPSLYSMLESGEEPHSDAVRDVSCRTPAPMESHPDPPEEQQKLTQEKAPEAMSKPTSELHDSLMQLLRTHISEGFDSGTWILSDSQCWSSKGHRGPAELLKSVLDRCMTAALSVGRQVEPVAIRHALDSPFSLLIRVFKNPPPEMIPRILCIATRLELIGRGEIQGILLKFCADLARALYGPDHCLSSFWQTLIDVPPAERSRAIVTILTRCVSVFDEHLGVGHSLSAEVYLLYFDAVERQTDPKLQAENITSRLSKLDEPSTDHSVLAMLKFEHALATCKADLADGNPDKAESILSQLDATTLSPRDNSFRCVWLGYIRWMRGETTAAEKAYKDSVQAAKLTGSRDCVCEALFQLETFYLHIQEPLQAEGIRAERFNALRKLGAIAWVDQDPSSGKESGKESETGSKVTIIRIGSDTSSETWDPSASTIILEYHDLCNQIAAGV</sequence>